<gene>
    <name evidence="1" type="ORF">LX24_01863</name>
</gene>
<proteinExistence type="predicted"/>
<dbReference type="EMBL" id="VNHM01000009">
    <property type="protein sequence ID" value="TYO95134.1"/>
    <property type="molecule type" value="Genomic_DNA"/>
</dbReference>
<dbReference type="Proteomes" id="UP000323166">
    <property type="component" value="Unassembled WGS sequence"/>
</dbReference>
<reference evidence="1 2" key="1">
    <citation type="submission" date="2019-07" db="EMBL/GenBank/DDBJ databases">
        <title>Genomic Encyclopedia of Type Strains, Phase I: the one thousand microbial genomes (KMG-I) project.</title>
        <authorList>
            <person name="Kyrpides N."/>
        </authorList>
    </citation>
    <scope>NUCLEOTIDE SEQUENCE [LARGE SCALE GENOMIC DNA]</scope>
    <source>
        <strain evidence="1 2">DSM 6562</strain>
    </source>
</reference>
<accession>A0A5S4ZSM2</accession>
<protein>
    <submittedName>
        <fullName evidence="1">Uncharacterized protein</fullName>
    </submittedName>
</protein>
<dbReference type="RefSeq" id="WP_166511868.1">
    <property type="nucleotide sequence ID" value="NZ_VNHM01000009.1"/>
</dbReference>
<keyword evidence="2" id="KW-1185">Reference proteome</keyword>
<dbReference type="AlphaFoldDB" id="A0A5S4ZSM2"/>
<evidence type="ECO:0000313" key="1">
    <source>
        <dbReference type="EMBL" id="TYO95134.1"/>
    </source>
</evidence>
<name>A0A5S4ZSM2_9FIRM</name>
<comment type="caution">
    <text evidence="1">The sequence shown here is derived from an EMBL/GenBank/DDBJ whole genome shotgun (WGS) entry which is preliminary data.</text>
</comment>
<sequence>MSQDMQIGQALEDMARSAGWGYVEQYIQDQIGARLKDLERKEFVDLARVARLQGEIAGFRAINTYLQDRLRRYREALQKGD</sequence>
<evidence type="ECO:0000313" key="2">
    <source>
        <dbReference type="Proteomes" id="UP000323166"/>
    </source>
</evidence>
<organism evidence="1 2">
    <name type="scientific">Desulfallas thermosapovorans DSM 6562</name>
    <dbReference type="NCBI Taxonomy" id="1121431"/>
    <lineage>
        <taxon>Bacteria</taxon>
        <taxon>Bacillati</taxon>
        <taxon>Bacillota</taxon>
        <taxon>Clostridia</taxon>
        <taxon>Eubacteriales</taxon>
        <taxon>Desulfallaceae</taxon>
        <taxon>Desulfallas</taxon>
    </lineage>
</organism>